<protein>
    <recommendedName>
        <fullName evidence="3">HEAT repeat protein</fullName>
    </recommendedName>
</protein>
<reference evidence="1 2" key="1">
    <citation type="submission" date="2020-08" db="EMBL/GenBank/DDBJ databases">
        <title>Sequencing the genomes of 1000 actinobacteria strains.</title>
        <authorList>
            <person name="Klenk H.-P."/>
        </authorList>
    </citation>
    <scope>NUCLEOTIDE SEQUENCE [LARGE SCALE GENOMIC DNA]</scope>
    <source>
        <strain evidence="1 2">DSM 45486</strain>
    </source>
</reference>
<dbReference type="InterPro" id="IPR011989">
    <property type="entry name" value="ARM-like"/>
</dbReference>
<gene>
    <name evidence="1" type="ORF">F4560_003653</name>
</gene>
<dbReference type="SUPFAM" id="SSF48371">
    <property type="entry name" value="ARM repeat"/>
    <property type="match status" value="1"/>
</dbReference>
<dbReference type="InterPro" id="IPR016024">
    <property type="entry name" value="ARM-type_fold"/>
</dbReference>
<dbReference type="Proteomes" id="UP000552097">
    <property type="component" value="Unassembled WGS sequence"/>
</dbReference>
<evidence type="ECO:0000313" key="2">
    <source>
        <dbReference type="Proteomes" id="UP000552097"/>
    </source>
</evidence>
<dbReference type="RefSeq" id="WP_221483551.1">
    <property type="nucleotide sequence ID" value="NZ_JACHMO010000001.1"/>
</dbReference>
<dbReference type="Pfam" id="PF14136">
    <property type="entry name" value="DUF4303"/>
    <property type="match status" value="1"/>
</dbReference>
<dbReference type="Gene3D" id="1.25.10.10">
    <property type="entry name" value="Leucine-rich Repeat Variant"/>
    <property type="match status" value="1"/>
</dbReference>
<dbReference type="InterPro" id="IPR025409">
    <property type="entry name" value="DUF4303"/>
</dbReference>
<evidence type="ECO:0000313" key="1">
    <source>
        <dbReference type="EMBL" id="MBB5803885.1"/>
    </source>
</evidence>
<proteinExistence type="predicted"/>
<dbReference type="EMBL" id="JACHMO010000001">
    <property type="protein sequence ID" value="MBB5803885.1"/>
    <property type="molecule type" value="Genomic_DNA"/>
</dbReference>
<comment type="caution">
    <text evidence="1">The sequence shown here is derived from an EMBL/GenBank/DDBJ whole genome shotgun (WGS) entry which is preliminary data.</text>
</comment>
<name>A0A7W9HKN6_9PSEU</name>
<accession>A0A7W9HKN6</accession>
<dbReference type="AlphaFoldDB" id="A0A7W9HKN6"/>
<evidence type="ECO:0008006" key="3">
    <source>
        <dbReference type="Google" id="ProtNLM"/>
    </source>
</evidence>
<organism evidence="1 2">
    <name type="scientific">Saccharothrix ecbatanensis</name>
    <dbReference type="NCBI Taxonomy" id="1105145"/>
    <lineage>
        <taxon>Bacteria</taxon>
        <taxon>Bacillati</taxon>
        <taxon>Actinomycetota</taxon>
        <taxon>Actinomycetes</taxon>
        <taxon>Pseudonocardiales</taxon>
        <taxon>Pseudonocardiaceae</taxon>
        <taxon>Saccharothrix</taxon>
    </lineage>
</organism>
<keyword evidence="2" id="KW-1185">Reference proteome</keyword>
<dbReference type="Pfam" id="PF13646">
    <property type="entry name" value="HEAT_2"/>
    <property type="match status" value="1"/>
</dbReference>
<sequence length="457" mass="50758">MTGSFDWDEFEQVLLEGVVRSVLDAADEHPGERFYAAVLDHIYREEDGRIERPCLGVNSVEALDQEPDDRRAEVRWSAPDWDLYLDNWLPGDSTGRWVEALTAEACSGTTRQWETTFDQYLTTLVSVCRRARTTLRANSATHPDFVVLLLDDEHHEALIRRVLTAEEVRRHFPELEERSVALAGLAALPPSERAAILVPRLGKFDGPIDSDTAESALRDLGPMAFPSLIPLLDVPDRAWQAAKLLADIGRPDDRVVRALCDALSTDGTGLGWAAVALSRLGRLDLVLDQAGRLPPEVVVDAVAAPYTSFRDDAVTVPPLDYRPLADFIEHWPAYVPALDERLQPGHGYCDITVDEVDAAVGGLGSPHVIVRRHAVSVLGWRRLGPHVGRRVLPLLCRTIQQDPDASVRRLAVLSLLWWKKDSRHLADVVREAMEDSAGEVRDAAAYWLREQGADKPA</sequence>